<dbReference type="Proteomes" id="UP000886842">
    <property type="component" value="Unassembled WGS sequence"/>
</dbReference>
<accession>A0A9D1KLZ3</accession>
<gene>
    <name evidence="2" type="ORF">IAA98_05015</name>
</gene>
<evidence type="ECO:0000313" key="3">
    <source>
        <dbReference type="Proteomes" id="UP000886842"/>
    </source>
</evidence>
<dbReference type="AlphaFoldDB" id="A0A9D1KLZ3"/>
<feature type="transmembrane region" description="Helical" evidence="1">
    <location>
        <begin position="90"/>
        <end position="117"/>
    </location>
</feature>
<reference evidence="2" key="2">
    <citation type="journal article" date="2021" name="PeerJ">
        <title>Extensive microbial diversity within the chicken gut microbiome revealed by metagenomics and culture.</title>
        <authorList>
            <person name="Gilroy R."/>
            <person name="Ravi A."/>
            <person name="Getino M."/>
            <person name="Pursley I."/>
            <person name="Horton D.L."/>
            <person name="Alikhan N.F."/>
            <person name="Baker D."/>
            <person name="Gharbi K."/>
            <person name="Hall N."/>
            <person name="Watson M."/>
            <person name="Adriaenssens E.M."/>
            <person name="Foster-Nyarko E."/>
            <person name="Jarju S."/>
            <person name="Secka A."/>
            <person name="Antonio M."/>
            <person name="Oren A."/>
            <person name="Chaudhuri R.R."/>
            <person name="La Ragione R."/>
            <person name="Hildebrand F."/>
            <person name="Pallen M.J."/>
        </authorList>
    </citation>
    <scope>NUCLEOTIDE SEQUENCE</scope>
    <source>
        <strain evidence="2">ChiGjej1B1-24693</strain>
    </source>
</reference>
<keyword evidence="1" id="KW-1133">Transmembrane helix</keyword>
<feature type="transmembrane region" description="Helical" evidence="1">
    <location>
        <begin position="155"/>
        <end position="174"/>
    </location>
</feature>
<name>A0A9D1KLZ3_9ACTN</name>
<dbReference type="EMBL" id="DVLP01000151">
    <property type="protein sequence ID" value="HIT74926.1"/>
    <property type="molecule type" value="Genomic_DNA"/>
</dbReference>
<evidence type="ECO:0000313" key="2">
    <source>
        <dbReference type="EMBL" id="HIT74926.1"/>
    </source>
</evidence>
<sequence>MMNVVDDVADLLERFRRWNRAQGVLRGVMLAGAAVSLLTLWLASPAWLLAIFAGIALLISLLFPRGHVVTVFLLLLVVWAAWAAPVAPWVYGIVAVGAVTTHWAAGACAVGPSFAEVDPAVWKRFAKPLVYAVAVVVAAVVVATLLGLVELPGSLVLVILSVIALIVGAGIVLWPRVRSS</sequence>
<keyword evidence="1" id="KW-0472">Membrane</keyword>
<feature type="transmembrane region" description="Helical" evidence="1">
    <location>
        <begin position="68"/>
        <end position="84"/>
    </location>
</feature>
<keyword evidence="1" id="KW-0812">Transmembrane</keyword>
<comment type="caution">
    <text evidence="2">The sequence shown here is derived from an EMBL/GenBank/DDBJ whole genome shotgun (WGS) entry which is preliminary data.</text>
</comment>
<organism evidence="2 3">
    <name type="scientific">Candidatus Avipropionibacterium avicola</name>
    <dbReference type="NCBI Taxonomy" id="2840701"/>
    <lineage>
        <taxon>Bacteria</taxon>
        <taxon>Bacillati</taxon>
        <taxon>Actinomycetota</taxon>
        <taxon>Actinomycetes</taxon>
        <taxon>Propionibacteriales</taxon>
        <taxon>Propionibacteriaceae</taxon>
        <taxon>Propionibacteriaceae incertae sedis</taxon>
        <taxon>Candidatus Avipropionibacterium</taxon>
    </lineage>
</organism>
<feature type="transmembrane region" description="Helical" evidence="1">
    <location>
        <begin position="129"/>
        <end position="149"/>
    </location>
</feature>
<reference evidence="2" key="1">
    <citation type="submission" date="2020-10" db="EMBL/GenBank/DDBJ databases">
        <authorList>
            <person name="Gilroy R."/>
        </authorList>
    </citation>
    <scope>NUCLEOTIDE SEQUENCE</scope>
    <source>
        <strain evidence="2">ChiGjej1B1-24693</strain>
    </source>
</reference>
<proteinExistence type="predicted"/>
<evidence type="ECO:0000256" key="1">
    <source>
        <dbReference type="SAM" id="Phobius"/>
    </source>
</evidence>
<protein>
    <submittedName>
        <fullName evidence="2">Uncharacterized protein</fullName>
    </submittedName>
</protein>
<feature type="transmembrane region" description="Helical" evidence="1">
    <location>
        <begin position="23"/>
        <end position="41"/>
    </location>
</feature>
<feature type="transmembrane region" description="Helical" evidence="1">
    <location>
        <begin position="47"/>
        <end position="63"/>
    </location>
</feature>